<dbReference type="InterPro" id="IPR015422">
    <property type="entry name" value="PyrdxlP-dep_Trfase_small"/>
</dbReference>
<dbReference type="Proteomes" id="UP001257627">
    <property type="component" value="Unassembled WGS sequence"/>
</dbReference>
<keyword evidence="2" id="KW-0808">Transferase</keyword>
<sequence length="340" mass="36745">MQERSTGLPARWRLSTNENEFGPAPSAVEAMVAAAQDAHRYPDCAHHSLRRSLARLHGVSEEAILVATGIDGLLAQVCRSLLHPDSPVVTTAGTYPTFAHFAEAAGAVVHTVDYHKDRADAEALATAARRHRAALVYLAEPDNPLGSALGADEVLRLADRLPESTVLVVDGAYAEYAATRPLDARDVMGRPLLWLRTFSKAHGLAGLRVGYCLYDRAATAGLDRGLEHYAVGRLAETAARAALDDARHLDRTVALTAAGRTHYQAELAALGCRPLPSETNFVTFRIPGDPRRTGEVTNAMRQRGTYIRPVRIPGRPDLVRLTVGPPAQRAEVLGLLRDLL</sequence>
<evidence type="ECO:0000313" key="6">
    <source>
        <dbReference type="Proteomes" id="UP001257627"/>
    </source>
</evidence>
<evidence type="ECO:0000256" key="1">
    <source>
        <dbReference type="ARBA" id="ARBA00022576"/>
    </source>
</evidence>
<dbReference type="GO" id="GO:0008483">
    <property type="term" value="F:transaminase activity"/>
    <property type="evidence" value="ECO:0007669"/>
    <property type="project" value="UniProtKB-KW"/>
</dbReference>
<dbReference type="CDD" id="cd00609">
    <property type="entry name" value="AAT_like"/>
    <property type="match status" value="1"/>
</dbReference>
<dbReference type="Gene3D" id="3.90.1150.10">
    <property type="entry name" value="Aspartate Aminotransferase, domain 1"/>
    <property type="match status" value="1"/>
</dbReference>
<keyword evidence="1 5" id="KW-0032">Aminotransferase</keyword>
<evidence type="ECO:0000256" key="3">
    <source>
        <dbReference type="ARBA" id="ARBA00022898"/>
    </source>
</evidence>
<proteinExistence type="predicted"/>
<keyword evidence="6" id="KW-1185">Reference proteome</keyword>
<dbReference type="InterPro" id="IPR015424">
    <property type="entry name" value="PyrdxlP-dep_Trfase"/>
</dbReference>
<dbReference type="InterPro" id="IPR004839">
    <property type="entry name" value="Aminotransferase_I/II_large"/>
</dbReference>
<comment type="caution">
    <text evidence="5">The sequence shown here is derived from an EMBL/GenBank/DDBJ whole genome shotgun (WGS) entry which is preliminary data.</text>
</comment>
<evidence type="ECO:0000313" key="5">
    <source>
        <dbReference type="EMBL" id="MDU8992460.1"/>
    </source>
</evidence>
<dbReference type="Pfam" id="PF00155">
    <property type="entry name" value="Aminotran_1_2"/>
    <property type="match status" value="1"/>
</dbReference>
<gene>
    <name evidence="5" type="ORF">PU648_08830</name>
</gene>
<evidence type="ECO:0000256" key="2">
    <source>
        <dbReference type="ARBA" id="ARBA00022679"/>
    </source>
</evidence>
<dbReference type="InterPro" id="IPR015421">
    <property type="entry name" value="PyrdxlP-dep_Trfase_major"/>
</dbReference>
<dbReference type="Gene3D" id="3.40.640.10">
    <property type="entry name" value="Type I PLP-dependent aspartate aminotransferase-like (Major domain)"/>
    <property type="match status" value="1"/>
</dbReference>
<protein>
    <submittedName>
        <fullName evidence="5">Aminotransferase class I/II-fold pyridoxal phosphate-dependent enzyme</fullName>
    </submittedName>
</protein>
<reference evidence="5 6" key="1">
    <citation type="submission" date="2023-02" db="EMBL/GenBank/DDBJ databases">
        <authorList>
            <person name="Maleckis M."/>
        </authorList>
    </citation>
    <scope>NUCLEOTIDE SEQUENCE [LARGE SCALE GENOMIC DNA]</scope>
    <source>
        <strain evidence="5 6">P8-A2</strain>
    </source>
</reference>
<dbReference type="InterPro" id="IPR050106">
    <property type="entry name" value="HistidinolP_aminotransfase"/>
</dbReference>
<keyword evidence="3" id="KW-0663">Pyridoxal phosphate</keyword>
<accession>A0ABU3UEX0</accession>
<feature type="domain" description="Aminotransferase class I/classII large" evidence="4">
    <location>
        <begin position="14"/>
        <end position="332"/>
    </location>
</feature>
<name>A0ABU3UEX0_9ACTN</name>
<dbReference type="SUPFAM" id="SSF53383">
    <property type="entry name" value="PLP-dependent transferases"/>
    <property type="match status" value="1"/>
</dbReference>
<organism evidence="5 6">
    <name type="scientific">Streptomyces mirabilis</name>
    <dbReference type="NCBI Taxonomy" id="68239"/>
    <lineage>
        <taxon>Bacteria</taxon>
        <taxon>Bacillati</taxon>
        <taxon>Actinomycetota</taxon>
        <taxon>Actinomycetes</taxon>
        <taxon>Kitasatosporales</taxon>
        <taxon>Streptomycetaceae</taxon>
        <taxon>Streptomyces</taxon>
    </lineage>
</organism>
<dbReference type="RefSeq" id="WP_164406042.1">
    <property type="nucleotide sequence ID" value="NZ_CP107955.1"/>
</dbReference>
<dbReference type="PANTHER" id="PTHR43643">
    <property type="entry name" value="HISTIDINOL-PHOSPHATE AMINOTRANSFERASE 2"/>
    <property type="match status" value="1"/>
</dbReference>
<evidence type="ECO:0000259" key="4">
    <source>
        <dbReference type="Pfam" id="PF00155"/>
    </source>
</evidence>
<dbReference type="EMBL" id="JARAKF010000001">
    <property type="protein sequence ID" value="MDU8992460.1"/>
    <property type="molecule type" value="Genomic_DNA"/>
</dbReference>
<dbReference type="PANTHER" id="PTHR43643:SF3">
    <property type="entry name" value="HISTIDINOL-PHOSPHATE AMINOTRANSFERASE"/>
    <property type="match status" value="1"/>
</dbReference>